<dbReference type="OrthoDB" id="3182344at2"/>
<dbReference type="AlphaFoldDB" id="A0A2J7TL65"/>
<dbReference type="PROSITE" id="PS50042">
    <property type="entry name" value="CNMP_BINDING_3"/>
    <property type="match status" value="1"/>
</dbReference>
<name>A0A2J7TL65_METSI</name>
<evidence type="ECO:0000259" key="5">
    <source>
        <dbReference type="PROSITE" id="PS51063"/>
    </source>
</evidence>
<protein>
    <submittedName>
        <fullName evidence="6">Crp/Fnr family transcriptional regulator</fullName>
    </submittedName>
</protein>
<dbReference type="PANTHER" id="PTHR24567">
    <property type="entry name" value="CRP FAMILY TRANSCRIPTIONAL REGULATORY PROTEIN"/>
    <property type="match status" value="1"/>
</dbReference>
<dbReference type="PROSITE" id="PS51063">
    <property type="entry name" value="HTH_CRP_2"/>
    <property type="match status" value="1"/>
</dbReference>
<dbReference type="Proteomes" id="UP000236286">
    <property type="component" value="Unassembled WGS sequence"/>
</dbReference>
<dbReference type="InterPro" id="IPR050397">
    <property type="entry name" value="Env_Response_Regulators"/>
</dbReference>
<dbReference type="InterPro" id="IPR000595">
    <property type="entry name" value="cNMP-bd_dom"/>
</dbReference>
<dbReference type="Gene3D" id="2.60.120.10">
    <property type="entry name" value="Jelly Rolls"/>
    <property type="match status" value="1"/>
</dbReference>
<dbReference type="Pfam" id="PF13545">
    <property type="entry name" value="HTH_Crp_2"/>
    <property type="match status" value="1"/>
</dbReference>
<dbReference type="Pfam" id="PF00027">
    <property type="entry name" value="cNMP_binding"/>
    <property type="match status" value="1"/>
</dbReference>
<comment type="caution">
    <text evidence="6">The sequence shown here is derived from an EMBL/GenBank/DDBJ whole genome shotgun (WGS) entry which is preliminary data.</text>
</comment>
<feature type="domain" description="Cyclic nucleotide-binding" evidence="4">
    <location>
        <begin position="15"/>
        <end position="124"/>
    </location>
</feature>
<feature type="domain" description="HTH crp-type" evidence="5">
    <location>
        <begin position="149"/>
        <end position="221"/>
    </location>
</feature>
<dbReference type="InterPro" id="IPR018490">
    <property type="entry name" value="cNMP-bd_dom_sf"/>
</dbReference>
<organism evidence="6 7">
    <name type="scientific">Methylocella silvestris</name>
    <dbReference type="NCBI Taxonomy" id="199596"/>
    <lineage>
        <taxon>Bacteria</taxon>
        <taxon>Pseudomonadati</taxon>
        <taxon>Pseudomonadota</taxon>
        <taxon>Alphaproteobacteria</taxon>
        <taxon>Hyphomicrobiales</taxon>
        <taxon>Beijerinckiaceae</taxon>
        <taxon>Methylocella</taxon>
    </lineage>
</organism>
<keyword evidence="3" id="KW-0804">Transcription</keyword>
<evidence type="ECO:0000259" key="4">
    <source>
        <dbReference type="PROSITE" id="PS50042"/>
    </source>
</evidence>
<dbReference type="SUPFAM" id="SSF46785">
    <property type="entry name" value="Winged helix' DNA-binding domain"/>
    <property type="match status" value="1"/>
</dbReference>
<evidence type="ECO:0000256" key="1">
    <source>
        <dbReference type="ARBA" id="ARBA00023015"/>
    </source>
</evidence>
<dbReference type="SUPFAM" id="SSF51206">
    <property type="entry name" value="cAMP-binding domain-like"/>
    <property type="match status" value="1"/>
</dbReference>
<evidence type="ECO:0000313" key="7">
    <source>
        <dbReference type="Proteomes" id="UP000236286"/>
    </source>
</evidence>
<dbReference type="GO" id="GO:0003677">
    <property type="term" value="F:DNA binding"/>
    <property type="evidence" value="ECO:0007669"/>
    <property type="project" value="UniProtKB-KW"/>
</dbReference>
<dbReference type="RefSeq" id="WP_102841819.1">
    <property type="nucleotide sequence ID" value="NZ_PDZR01000001.1"/>
</dbReference>
<proteinExistence type="predicted"/>
<dbReference type="InterPro" id="IPR012318">
    <property type="entry name" value="HTH_CRP"/>
</dbReference>
<dbReference type="PANTHER" id="PTHR24567:SF74">
    <property type="entry name" value="HTH-TYPE TRANSCRIPTIONAL REGULATOR ARCR"/>
    <property type="match status" value="1"/>
</dbReference>
<evidence type="ECO:0000256" key="2">
    <source>
        <dbReference type="ARBA" id="ARBA00023125"/>
    </source>
</evidence>
<evidence type="ECO:0000313" key="6">
    <source>
        <dbReference type="EMBL" id="PNG27512.1"/>
    </source>
</evidence>
<dbReference type="SMART" id="SM00419">
    <property type="entry name" value="HTH_CRP"/>
    <property type="match status" value="1"/>
</dbReference>
<keyword evidence="1" id="KW-0805">Transcription regulation</keyword>
<dbReference type="InterPro" id="IPR036388">
    <property type="entry name" value="WH-like_DNA-bd_sf"/>
</dbReference>
<gene>
    <name evidence="6" type="ORF">CR492_00820</name>
</gene>
<dbReference type="InterPro" id="IPR036390">
    <property type="entry name" value="WH_DNA-bd_sf"/>
</dbReference>
<dbReference type="SMART" id="SM00100">
    <property type="entry name" value="cNMP"/>
    <property type="match status" value="1"/>
</dbReference>
<dbReference type="CDD" id="cd00038">
    <property type="entry name" value="CAP_ED"/>
    <property type="match status" value="1"/>
</dbReference>
<sequence length="243" mass="27089">MTTGRPPETLARVGLFRSLTPDEITRLNARCIFRRAHAKDWIIDYQDESTDVFFLISGSARVMIRAISGRETILREIEGGAYFGEFSAIDGRPRSASILAVTDVTIAKMTAAVFLETVTQHADVCLQLLRLITGQVRMLSNRVNEFTTLAIRERLITELLRLSRANPADPEQAIVSPPPLHADLAGRISTRRETVTKELSAMEREGLVRRGRRALTLIDMPRLMGAIRAAEEAEDFDASAKLK</sequence>
<evidence type="ECO:0000256" key="3">
    <source>
        <dbReference type="ARBA" id="ARBA00023163"/>
    </source>
</evidence>
<dbReference type="GO" id="GO:0005829">
    <property type="term" value="C:cytosol"/>
    <property type="evidence" value="ECO:0007669"/>
    <property type="project" value="TreeGrafter"/>
</dbReference>
<accession>A0A2J7TL65</accession>
<dbReference type="InterPro" id="IPR014710">
    <property type="entry name" value="RmlC-like_jellyroll"/>
</dbReference>
<dbReference type="Gene3D" id="1.10.10.10">
    <property type="entry name" value="Winged helix-like DNA-binding domain superfamily/Winged helix DNA-binding domain"/>
    <property type="match status" value="1"/>
</dbReference>
<keyword evidence="2" id="KW-0238">DNA-binding</keyword>
<dbReference type="EMBL" id="PDZR01000001">
    <property type="protein sequence ID" value="PNG27512.1"/>
    <property type="molecule type" value="Genomic_DNA"/>
</dbReference>
<dbReference type="GO" id="GO:0003700">
    <property type="term" value="F:DNA-binding transcription factor activity"/>
    <property type="evidence" value="ECO:0007669"/>
    <property type="project" value="TreeGrafter"/>
</dbReference>
<reference evidence="6 7" key="1">
    <citation type="submission" date="2017-10" db="EMBL/GenBank/DDBJ databases">
        <title>Genome announcement of Methylocella silvestris TVC from permafrost.</title>
        <authorList>
            <person name="Wang J."/>
            <person name="Geng K."/>
            <person name="Ul-Haque F."/>
            <person name="Crombie A.T."/>
            <person name="Street L.E."/>
            <person name="Wookey P.A."/>
            <person name="Murrell J.C."/>
            <person name="Pratscher J."/>
        </authorList>
    </citation>
    <scope>NUCLEOTIDE SEQUENCE [LARGE SCALE GENOMIC DNA]</scope>
    <source>
        <strain evidence="6 7">TVC</strain>
    </source>
</reference>